<dbReference type="Proteomes" id="UP000028725">
    <property type="component" value="Unassembled WGS sequence"/>
</dbReference>
<keyword evidence="1" id="KW-0560">Oxidoreductase</keyword>
<dbReference type="Pfam" id="PF00106">
    <property type="entry name" value="adh_short"/>
    <property type="match status" value="1"/>
</dbReference>
<keyword evidence="4" id="KW-1185">Reference proteome</keyword>
<dbReference type="Gene3D" id="3.40.50.720">
    <property type="entry name" value="NAD(P)-binding Rossmann-like Domain"/>
    <property type="match status" value="1"/>
</dbReference>
<sequence length="270" mass="29247">MALAAKGATVVVMSRDRERGAAARDEIRGRTGNDAVELMLCDLASLASIRSFVEQFKAKYSQLHVLVNNAGVTLPKRAQTGDGFEMVFGVNHLGHFALTLLLLDALKAGQPSRIVNVSSFKHGQYPLDFNDLQLERGYGMMKAYSRSKLCNVLFTYELARRLRGTKVTTNCVHPGGAATSMGSNSGSIAMLPFIGLALTLRAFGLATPEWGAHTQIWAASAPELDGVSGKYFGGVFRKCQEERSSPATYDEALALKLWQESEQLTGVSLP</sequence>
<protein>
    <submittedName>
        <fullName evidence="3">Oxidoreductase, short chain dehydrogenase/reductase family protein</fullName>
    </submittedName>
</protein>
<gene>
    <name evidence="3" type="ORF">DB31_0119</name>
</gene>
<dbReference type="AlphaFoldDB" id="A0A085WVZ5"/>
<dbReference type="EMBL" id="JMCB01000001">
    <property type="protein sequence ID" value="KFE71858.1"/>
    <property type="molecule type" value="Genomic_DNA"/>
</dbReference>
<dbReference type="CDD" id="cd05327">
    <property type="entry name" value="retinol-DH_like_SDR_c_like"/>
    <property type="match status" value="1"/>
</dbReference>
<organism evidence="3 4">
    <name type="scientific">Hyalangium minutum</name>
    <dbReference type="NCBI Taxonomy" id="394096"/>
    <lineage>
        <taxon>Bacteria</taxon>
        <taxon>Pseudomonadati</taxon>
        <taxon>Myxococcota</taxon>
        <taxon>Myxococcia</taxon>
        <taxon>Myxococcales</taxon>
        <taxon>Cystobacterineae</taxon>
        <taxon>Archangiaceae</taxon>
        <taxon>Hyalangium</taxon>
    </lineage>
</organism>
<dbReference type="SUPFAM" id="SSF51735">
    <property type="entry name" value="NAD(P)-binding Rossmann-fold domains"/>
    <property type="match status" value="1"/>
</dbReference>
<comment type="similarity">
    <text evidence="2">Belongs to the short-chain dehydrogenases/reductases (SDR) family.</text>
</comment>
<reference evidence="3 4" key="1">
    <citation type="submission" date="2014-04" db="EMBL/GenBank/DDBJ databases">
        <title>Genome assembly of Hyalangium minutum DSM 14724.</title>
        <authorList>
            <person name="Sharma G."/>
            <person name="Subramanian S."/>
        </authorList>
    </citation>
    <scope>NUCLEOTIDE SEQUENCE [LARGE SCALE GENOMIC DNA]</scope>
    <source>
        <strain evidence="3 4">DSM 14724</strain>
    </source>
</reference>
<dbReference type="PANTHER" id="PTHR43157">
    <property type="entry name" value="PHOSPHATIDYLINOSITOL-GLYCAN BIOSYNTHESIS CLASS F PROTEIN-RELATED"/>
    <property type="match status" value="1"/>
</dbReference>
<dbReference type="InterPro" id="IPR036291">
    <property type="entry name" value="NAD(P)-bd_dom_sf"/>
</dbReference>
<dbReference type="PRINTS" id="PR00081">
    <property type="entry name" value="GDHRDH"/>
</dbReference>
<evidence type="ECO:0000313" key="3">
    <source>
        <dbReference type="EMBL" id="KFE71858.1"/>
    </source>
</evidence>
<evidence type="ECO:0000256" key="2">
    <source>
        <dbReference type="RuleBase" id="RU000363"/>
    </source>
</evidence>
<accession>A0A085WVZ5</accession>
<dbReference type="InterPro" id="IPR002347">
    <property type="entry name" value="SDR_fam"/>
</dbReference>
<evidence type="ECO:0000256" key="1">
    <source>
        <dbReference type="ARBA" id="ARBA00023002"/>
    </source>
</evidence>
<comment type="caution">
    <text evidence="3">The sequence shown here is derived from an EMBL/GenBank/DDBJ whole genome shotgun (WGS) entry which is preliminary data.</text>
</comment>
<dbReference type="PRINTS" id="PR00080">
    <property type="entry name" value="SDRFAMILY"/>
</dbReference>
<evidence type="ECO:0000313" key="4">
    <source>
        <dbReference type="Proteomes" id="UP000028725"/>
    </source>
</evidence>
<name>A0A085WVZ5_9BACT</name>
<dbReference type="PANTHER" id="PTHR43157:SF31">
    <property type="entry name" value="PHOSPHATIDYLINOSITOL-GLYCAN BIOSYNTHESIS CLASS F PROTEIN"/>
    <property type="match status" value="1"/>
</dbReference>
<dbReference type="STRING" id="394096.DB31_0119"/>
<dbReference type="GO" id="GO:0016491">
    <property type="term" value="F:oxidoreductase activity"/>
    <property type="evidence" value="ECO:0007669"/>
    <property type="project" value="UniProtKB-KW"/>
</dbReference>
<proteinExistence type="inferred from homology"/>